<dbReference type="EMBL" id="JACEIK010000182">
    <property type="protein sequence ID" value="MCD7451839.1"/>
    <property type="molecule type" value="Genomic_DNA"/>
</dbReference>
<name>A0ABS8S1U9_DATST</name>
<dbReference type="InterPro" id="IPR002885">
    <property type="entry name" value="PPR_rpt"/>
</dbReference>
<dbReference type="PANTHER" id="PTHR47447">
    <property type="entry name" value="OS03G0856100 PROTEIN"/>
    <property type="match status" value="1"/>
</dbReference>
<feature type="repeat" description="PPR" evidence="3">
    <location>
        <begin position="254"/>
        <end position="288"/>
    </location>
</feature>
<comment type="similarity">
    <text evidence="1">Belongs to the PPR family. P subfamily.</text>
</comment>
<dbReference type="InterPro" id="IPR011990">
    <property type="entry name" value="TPR-like_helical_dom_sf"/>
</dbReference>
<dbReference type="PROSITE" id="PS51375">
    <property type="entry name" value="PPR"/>
    <property type="match status" value="6"/>
</dbReference>
<accession>A0ABS8S1U9</accession>
<dbReference type="NCBIfam" id="TIGR00756">
    <property type="entry name" value="PPR"/>
    <property type="match status" value="7"/>
</dbReference>
<sequence length="537" mass="61827">MGLRRFLSLIPKTSRTLIPSLHNPTKSMKNGHQIHRLLPLFRIYTGCSSSLPINRSIHYDSVNTHVNSNANHQNRNPQNPEIIQEAERICKILLKSNDVSTKGVADALSSASVNVGPLLVDEVITKLRNSGVLALSFFRWAEKQNGFGHTAESYHGMIEALGKIKQFKMVWILVDELKNKGLLCKEAFALVSRRFARARKVKEAIEAFERMEKYGLMHELQDFNRLLDTLSKSRHVGKAQEVFDKWKNRKFKPNIKSYTILLEGWGQEKNLLRLNEVYREMMADGIEPDVVSYGIMIHAHCKVKKYDEAIELLHEMERKKIKATPHVYCTLINGLGSEKRLVEALKYFELYKGSGFHLEVFTYNAMVGAYCWSLRMEDAYKLVDEMRRSKIGPNTRTFDIILHHLIKAKKTNEAYSVFQKMSNDPGCEPTASTFEIMVRMFCNEDRTDMALRVWDQMKAKGVLPGMHSFSTLINSFCHENRLDDACIYFQEMLDMGMRPPLPLFDNLKRALLDEGKEDTVKALWRKLENLRKSSLVG</sequence>
<feature type="repeat" description="PPR" evidence="3">
    <location>
        <begin position="465"/>
        <end position="499"/>
    </location>
</feature>
<evidence type="ECO:0008006" key="6">
    <source>
        <dbReference type="Google" id="ProtNLM"/>
    </source>
</evidence>
<dbReference type="PANTHER" id="PTHR47447:SF17">
    <property type="entry name" value="OS12G0638900 PROTEIN"/>
    <property type="match status" value="1"/>
</dbReference>
<evidence type="ECO:0000256" key="3">
    <source>
        <dbReference type="PROSITE-ProRule" id="PRU00708"/>
    </source>
</evidence>
<keyword evidence="2" id="KW-0677">Repeat</keyword>
<dbReference type="Proteomes" id="UP000823775">
    <property type="component" value="Unassembled WGS sequence"/>
</dbReference>
<evidence type="ECO:0000256" key="1">
    <source>
        <dbReference type="ARBA" id="ARBA00007626"/>
    </source>
</evidence>
<reference evidence="4 5" key="1">
    <citation type="journal article" date="2021" name="BMC Genomics">
        <title>Datura genome reveals duplications of psychoactive alkaloid biosynthetic genes and high mutation rate following tissue culture.</title>
        <authorList>
            <person name="Rajewski A."/>
            <person name="Carter-House D."/>
            <person name="Stajich J."/>
            <person name="Litt A."/>
        </authorList>
    </citation>
    <scope>NUCLEOTIDE SEQUENCE [LARGE SCALE GENOMIC DNA]</scope>
    <source>
        <strain evidence="4">AR-01</strain>
    </source>
</reference>
<feature type="repeat" description="PPR" evidence="3">
    <location>
        <begin position="219"/>
        <end position="253"/>
    </location>
</feature>
<comment type="caution">
    <text evidence="4">The sequence shown here is derived from an EMBL/GenBank/DDBJ whole genome shotgun (WGS) entry which is preliminary data.</text>
</comment>
<feature type="repeat" description="PPR" evidence="3">
    <location>
        <begin position="359"/>
        <end position="393"/>
    </location>
</feature>
<protein>
    <recommendedName>
        <fullName evidence="6">Pentatricopeptide repeat-containing protein</fullName>
    </recommendedName>
</protein>
<feature type="repeat" description="PPR" evidence="3">
    <location>
        <begin position="289"/>
        <end position="323"/>
    </location>
</feature>
<evidence type="ECO:0000313" key="4">
    <source>
        <dbReference type="EMBL" id="MCD7451839.1"/>
    </source>
</evidence>
<organism evidence="4 5">
    <name type="scientific">Datura stramonium</name>
    <name type="common">Jimsonweed</name>
    <name type="synonym">Common thornapple</name>
    <dbReference type="NCBI Taxonomy" id="4076"/>
    <lineage>
        <taxon>Eukaryota</taxon>
        <taxon>Viridiplantae</taxon>
        <taxon>Streptophyta</taxon>
        <taxon>Embryophyta</taxon>
        <taxon>Tracheophyta</taxon>
        <taxon>Spermatophyta</taxon>
        <taxon>Magnoliopsida</taxon>
        <taxon>eudicotyledons</taxon>
        <taxon>Gunneridae</taxon>
        <taxon>Pentapetalae</taxon>
        <taxon>asterids</taxon>
        <taxon>lamiids</taxon>
        <taxon>Solanales</taxon>
        <taxon>Solanaceae</taxon>
        <taxon>Solanoideae</taxon>
        <taxon>Datureae</taxon>
        <taxon>Datura</taxon>
    </lineage>
</organism>
<dbReference type="Gene3D" id="1.25.40.10">
    <property type="entry name" value="Tetratricopeptide repeat domain"/>
    <property type="match status" value="4"/>
</dbReference>
<evidence type="ECO:0000256" key="2">
    <source>
        <dbReference type="ARBA" id="ARBA00022737"/>
    </source>
</evidence>
<keyword evidence="5" id="KW-1185">Reference proteome</keyword>
<proteinExistence type="inferred from homology"/>
<evidence type="ECO:0000313" key="5">
    <source>
        <dbReference type="Proteomes" id="UP000823775"/>
    </source>
</evidence>
<dbReference type="Pfam" id="PF13041">
    <property type="entry name" value="PPR_2"/>
    <property type="match status" value="4"/>
</dbReference>
<dbReference type="Pfam" id="PF01535">
    <property type="entry name" value="PPR"/>
    <property type="match status" value="1"/>
</dbReference>
<feature type="repeat" description="PPR" evidence="3">
    <location>
        <begin position="430"/>
        <end position="464"/>
    </location>
</feature>
<gene>
    <name evidence="4" type="ORF">HAX54_013552</name>
</gene>